<dbReference type="Pfam" id="PF00847">
    <property type="entry name" value="AP2"/>
    <property type="match status" value="1"/>
</dbReference>
<dbReference type="CDD" id="cd00018">
    <property type="entry name" value="AP2"/>
    <property type="match status" value="1"/>
</dbReference>
<comment type="similarity">
    <text evidence="7">Belongs to the AP2/ERF transcription factor family. ERF subfamily.</text>
</comment>
<evidence type="ECO:0000256" key="8">
    <source>
        <dbReference type="SAM" id="MobiDB-lite"/>
    </source>
</evidence>
<dbReference type="GO" id="GO:0003677">
    <property type="term" value="F:DNA binding"/>
    <property type="evidence" value="ECO:0007669"/>
    <property type="project" value="UniProtKB-KW"/>
</dbReference>
<dbReference type="EMBL" id="GCKF01046966">
    <property type="protein sequence ID" value="JAG93389.1"/>
    <property type="molecule type" value="Transcribed_RNA"/>
</dbReference>
<evidence type="ECO:0000256" key="5">
    <source>
        <dbReference type="ARBA" id="ARBA00023163"/>
    </source>
</evidence>
<proteinExistence type="inferred from homology"/>
<keyword evidence="3" id="KW-0238">DNA-binding</keyword>
<dbReference type="PANTHER" id="PTHR31985">
    <property type="entry name" value="ETHYLENE-RESPONSIVE TRANSCRIPTION FACTOR ERF042-RELATED"/>
    <property type="match status" value="1"/>
</dbReference>
<keyword evidence="6" id="KW-0539">Nucleus</keyword>
<dbReference type="InterPro" id="IPR051032">
    <property type="entry name" value="AP2/ERF_TF_ERF_subfamily"/>
</dbReference>
<feature type="compositionally biased region" description="Low complexity" evidence="8">
    <location>
        <begin position="122"/>
        <end position="134"/>
    </location>
</feature>
<sequence>MDSSSEQQNAPAAGPPDMEAEKFQQYKGIRLRKWGKWVSEVRLPKCRDKIWLGSYDTAEQAARAYDAAVFCLRGPKAKLNFPNSIPDIPSASSLTREQIQAAAAKYALNQFPSSGNQSTVLAEEPVSPSRSSSVSEKEASSDGQMAASQEQGSTIWDTLFGDCDDSPCMDLEKFPSLDAAATMELTSPAEEQGYIYVDPDLWNF</sequence>
<dbReference type="GO" id="GO:0005634">
    <property type="term" value="C:nucleus"/>
    <property type="evidence" value="ECO:0007669"/>
    <property type="project" value="UniProtKB-SubCell"/>
</dbReference>
<comment type="subcellular location">
    <subcellularLocation>
        <location evidence="1">Nucleus</location>
    </subcellularLocation>
</comment>
<protein>
    <recommendedName>
        <fullName evidence="9">AP2/ERF domain-containing protein</fullName>
    </recommendedName>
</protein>
<dbReference type="InterPro" id="IPR001471">
    <property type="entry name" value="AP2/ERF_dom"/>
</dbReference>
<evidence type="ECO:0000256" key="7">
    <source>
        <dbReference type="ARBA" id="ARBA00024343"/>
    </source>
</evidence>
<keyword evidence="5" id="KW-0804">Transcription</keyword>
<evidence type="ECO:0000259" key="9">
    <source>
        <dbReference type="PROSITE" id="PS51032"/>
    </source>
</evidence>
<keyword evidence="2" id="KW-0805">Transcription regulation</keyword>
<keyword evidence="4" id="KW-0010">Activator</keyword>
<feature type="domain" description="AP2/ERF" evidence="9">
    <location>
        <begin position="25"/>
        <end position="82"/>
    </location>
</feature>
<accession>A0A0D6QSF1</accession>
<dbReference type="PRINTS" id="PR00367">
    <property type="entry name" value="ETHRSPELEMNT"/>
</dbReference>
<dbReference type="AlphaFoldDB" id="A0A0D6QSF1"/>
<name>A0A0D6QSF1_ARACU</name>
<dbReference type="SMART" id="SM00380">
    <property type="entry name" value="AP2"/>
    <property type="match status" value="1"/>
</dbReference>
<feature type="compositionally biased region" description="Polar residues" evidence="8">
    <location>
        <begin position="1"/>
        <end position="10"/>
    </location>
</feature>
<dbReference type="FunFam" id="3.30.730.10:FF:000001">
    <property type="entry name" value="Ethylene-responsive transcription factor 2"/>
    <property type="match status" value="1"/>
</dbReference>
<feature type="region of interest" description="Disordered" evidence="8">
    <location>
        <begin position="116"/>
        <end position="150"/>
    </location>
</feature>
<dbReference type="GO" id="GO:0003700">
    <property type="term" value="F:DNA-binding transcription factor activity"/>
    <property type="evidence" value="ECO:0007669"/>
    <property type="project" value="InterPro"/>
</dbReference>
<evidence type="ECO:0000256" key="2">
    <source>
        <dbReference type="ARBA" id="ARBA00023015"/>
    </source>
</evidence>
<dbReference type="InterPro" id="IPR016177">
    <property type="entry name" value="DNA-bd_dom_sf"/>
</dbReference>
<feature type="region of interest" description="Disordered" evidence="8">
    <location>
        <begin position="1"/>
        <end position="20"/>
    </location>
</feature>
<evidence type="ECO:0000256" key="6">
    <source>
        <dbReference type="ARBA" id="ARBA00023242"/>
    </source>
</evidence>
<evidence type="ECO:0000313" key="10">
    <source>
        <dbReference type="EMBL" id="JAG93389.1"/>
    </source>
</evidence>
<dbReference type="InterPro" id="IPR036955">
    <property type="entry name" value="AP2/ERF_dom_sf"/>
</dbReference>
<dbReference type="PROSITE" id="PS51032">
    <property type="entry name" value="AP2_ERF"/>
    <property type="match status" value="1"/>
</dbReference>
<organism evidence="10">
    <name type="scientific">Araucaria cunninghamii</name>
    <name type="common">Hoop pine</name>
    <name type="synonym">Moreton Bay pine</name>
    <dbReference type="NCBI Taxonomy" id="56994"/>
    <lineage>
        <taxon>Eukaryota</taxon>
        <taxon>Viridiplantae</taxon>
        <taxon>Streptophyta</taxon>
        <taxon>Embryophyta</taxon>
        <taxon>Tracheophyta</taxon>
        <taxon>Spermatophyta</taxon>
        <taxon>Pinopsida</taxon>
        <taxon>Pinidae</taxon>
        <taxon>Conifers II</taxon>
        <taxon>Araucariales</taxon>
        <taxon>Araucariaceae</taxon>
        <taxon>Araucaria</taxon>
    </lineage>
</organism>
<dbReference type="Gene3D" id="3.30.730.10">
    <property type="entry name" value="AP2/ERF domain"/>
    <property type="match status" value="1"/>
</dbReference>
<dbReference type="SUPFAM" id="SSF54171">
    <property type="entry name" value="DNA-binding domain"/>
    <property type="match status" value="1"/>
</dbReference>
<dbReference type="PANTHER" id="PTHR31985:SF273">
    <property type="entry name" value="ETHYLENE-RESPONSIVE TRANSCRIPTION FACTOR ERF017"/>
    <property type="match status" value="1"/>
</dbReference>
<evidence type="ECO:0000256" key="1">
    <source>
        <dbReference type="ARBA" id="ARBA00004123"/>
    </source>
</evidence>
<evidence type="ECO:0000256" key="4">
    <source>
        <dbReference type="ARBA" id="ARBA00023159"/>
    </source>
</evidence>
<reference evidence="10" key="1">
    <citation type="submission" date="2015-03" db="EMBL/GenBank/DDBJ databases">
        <title>A transcriptome of Araucaria cunninghamii, an australian fine timber species.</title>
        <authorList>
            <person name="Jing Yi C.J.Y."/>
            <person name="Yin San L.Y.S."/>
            <person name="Abdul Karim S.S."/>
            <person name="Wan Azmi N.N."/>
            <person name="Hercus R.R."/>
            <person name="Croft L.L."/>
        </authorList>
    </citation>
    <scope>NUCLEOTIDE SEQUENCE</scope>
    <source>
        <strain evidence="10">MI0301</strain>
        <tissue evidence="10">Leaf</tissue>
    </source>
</reference>
<evidence type="ECO:0000256" key="3">
    <source>
        <dbReference type="ARBA" id="ARBA00023125"/>
    </source>
</evidence>